<feature type="domain" description="Serine aminopeptidase S33" evidence="2">
    <location>
        <begin position="67"/>
        <end position="178"/>
    </location>
</feature>
<dbReference type="Pfam" id="PF12146">
    <property type="entry name" value="Hydrolase_4"/>
    <property type="match status" value="1"/>
</dbReference>
<proteinExistence type="predicted"/>
<accession>A0A2A9N6T4</accession>
<dbReference type="PANTHER" id="PTHR12277:SF81">
    <property type="entry name" value="PROTEIN ABHD13"/>
    <property type="match status" value="1"/>
</dbReference>
<keyword evidence="4" id="KW-1185">Reference proteome</keyword>
<evidence type="ECO:0000313" key="4">
    <source>
        <dbReference type="Proteomes" id="UP000242287"/>
    </source>
</evidence>
<dbReference type="InterPro" id="IPR022742">
    <property type="entry name" value="Hydrolase_4"/>
</dbReference>
<name>A0A2A9N6T4_9AGAR</name>
<feature type="compositionally biased region" description="Polar residues" evidence="1">
    <location>
        <begin position="300"/>
        <end position="311"/>
    </location>
</feature>
<sequence>MYKVLKKLLKHGQYYCVYPSAYVETTRQPYTPEVHRVRYEDVELTTSDGVVLRCFLLKPREDPTRRIRATVIMFLGNAMEIGGYAELLIGKMYYRMRCNVLMVSYRGYGLSKGTPSEKGLRRDAQAALDHVISQPQLAKYPVVAYGLSLGGAVAIDLTNRNPTKISALIVENTFTSLPDVVHGWPLIGLFSVFCHQKWKSSARIGSIPPKLPILFLSGRLDQVVPPKHMELLFELALLRGHDPKAPAKPSNTSFVALAAFEPFPWGSHADTWDQLGYSSIVTGFLDRDDIQKSKKKDSESPSTAPEQSSAP</sequence>
<feature type="region of interest" description="Disordered" evidence="1">
    <location>
        <begin position="291"/>
        <end position="311"/>
    </location>
</feature>
<evidence type="ECO:0000256" key="1">
    <source>
        <dbReference type="SAM" id="MobiDB-lite"/>
    </source>
</evidence>
<reference evidence="3 4" key="1">
    <citation type="submission" date="2014-02" db="EMBL/GenBank/DDBJ databases">
        <title>Transposable element dynamics among asymbiotic and ectomycorrhizal Amanita fungi.</title>
        <authorList>
            <consortium name="DOE Joint Genome Institute"/>
            <person name="Hess J."/>
            <person name="Skrede I."/>
            <person name="Wolfe B."/>
            <person name="LaButti K."/>
            <person name="Ohm R.A."/>
            <person name="Grigoriev I.V."/>
            <person name="Pringle A."/>
        </authorList>
    </citation>
    <scope>NUCLEOTIDE SEQUENCE [LARGE SCALE GENOMIC DNA]</scope>
    <source>
        <strain evidence="3 4">SKay4041</strain>
    </source>
</reference>
<protein>
    <recommendedName>
        <fullName evidence="2">Serine aminopeptidase S33 domain-containing protein</fullName>
    </recommendedName>
</protein>
<dbReference type="GO" id="GO:0008474">
    <property type="term" value="F:palmitoyl-(protein) hydrolase activity"/>
    <property type="evidence" value="ECO:0007669"/>
    <property type="project" value="TreeGrafter"/>
</dbReference>
<evidence type="ECO:0000313" key="3">
    <source>
        <dbReference type="EMBL" id="PFH45875.1"/>
    </source>
</evidence>
<dbReference type="AlphaFoldDB" id="A0A2A9N6T4"/>
<dbReference type="InterPro" id="IPR029058">
    <property type="entry name" value="AB_hydrolase_fold"/>
</dbReference>
<dbReference type="Proteomes" id="UP000242287">
    <property type="component" value="Unassembled WGS sequence"/>
</dbReference>
<dbReference type="GO" id="GO:0016020">
    <property type="term" value="C:membrane"/>
    <property type="evidence" value="ECO:0007669"/>
    <property type="project" value="TreeGrafter"/>
</dbReference>
<evidence type="ECO:0000259" key="2">
    <source>
        <dbReference type="Pfam" id="PF12146"/>
    </source>
</evidence>
<dbReference type="SUPFAM" id="SSF53474">
    <property type="entry name" value="alpha/beta-Hydrolases"/>
    <property type="match status" value="1"/>
</dbReference>
<dbReference type="EMBL" id="KZ302274">
    <property type="protein sequence ID" value="PFH45875.1"/>
    <property type="molecule type" value="Genomic_DNA"/>
</dbReference>
<dbReference type="STRING" id="703135.A0A2A9N6T4"/>
<organism evidence="3 4">
    <name type="scientific">Amanita thiersii Skay4041</name>
    <dbReference type="NCBI Taxonomy" id="703135"/>
    <lineage>
        <taxon>Eukaryota</taxon>
        <taxon>Fungi</taxon>
        <taxon>Dikarya</taxon>
        <taxon>Basidiomycota</taxon>
        <taxon>Agaricomycotina</taxon>
        <taxon>Agaricomycetes</taxon>
        <taxon>Agaricomycetidae</taxon>
        <taxon>Agaricales</taxon>
        <taxon>Pluteineae</taxon>
        <taxon>Amanitaceae</taxon>
        <taxon>Amanita</taxon>
    </lineage>
</organism>
<dbReference type="OrthoDB" id="10249433at2759"/>
<gene>
    <name evidence="3" type="ORF">AMATHDRAFT_70997</name>
</gene>
<dbReference type="PANTHER" id="PTHR12277">
    <property type="entry name" value="ALPHA/BETA HYDROLASE DOMAIN-CONTAINING PROTEIN"/>
    <property type="match status" value="1"/>
</dbReference>
<dbReference type="Gene3D" id="3.40.50.1820">
    <property type="entry name" value="alpha/beta hydrolase"/>
    <property type="match status" value="1"/>
</dbReference>